<proteinExistence type="predicted"/>
<dbReference type="AlphaFoldDB" id="A0AA36F649"/>
<name>A0AA36F649_OCTVU</name>
<dbReference type="Proteomes" id="UP001162480">
    <property type="component" value="Chromosome 8"/>
</dbReference>
<sequence>MKVTTEKGISFFLATIKESLTFLIKTIRKAFIDCKSFPITLISKSVLYKTNISKRQFHQFPQLDSLKDEMVDEDLTTYRNYLQSLYDDMMQ</sequence>
<dbReference type="EMBL" id="OX597821">
    <property type="protein sequence ID" value="CAI9727221.1"/>
    <property type="molecule type" value="Genomic_DNA"/>
</dbReference>
<evidence type="ECO:0000313" key="2">
    <source>
        <dbReference type="Proteomes" id="UP001162480"/>
    </source>
</evidence>
<protein>
    <submittedName>
        <fullName evidence="1">Uncharacterized protein</fullName>
    </submittedName>
</protein>
<accession>A0AA36F649</accession>
<evidence type="ECO:0000313" key="1">
    <source>
        <dbReference type="EMBL" id="CAI9727221.1"/>
    </source>
</evidence>
<reference evidence="1" key="1">
    <citation type="submission" date="2023-08" db="EMBL/GenBank/DDBJ databases">
        <authorList>
            <person name="Alioto T."/>
            <person name="Alioto T."/>
            <person name="Gomez Garrido J."/>
        </authorList>
    </citation>
    <scope>NUCLEOTIDE SEQUENCE</scope>
</reference>
<organism evidence="1 2">
    <name type="scientific">Octopus vulgaris</name>
    <name type="common">Common octopus</name>
    <dbReference type="NCBI Taxonomy" id="6645"/>
    <lineage>
        <taxon>Eukaryota</taxon>
        <taxon>Metazoa</taxon>
        <taxon>Spiralia</taxon>
        <taxon>Lophotrochozoa</taxon>
        <taxon>Mollusca</taxon>
        <taxon>Cephalopoda</taxon>
        <taxon>Coleoidea</taxon>
        <taxon>Octopodiformes</taxon>
        <taxon>Octopoda</taxon>
        <taxon>Incirrata</taxon>
        <taxon>Octopodidae</taxon>
        <taxon>Octopus</taxon>
    </lineage>
</organism>
<keyword evidence="2" id="KW-1185">Reference proteome</keyword>
<gene>
    <name evidence="1" type="ORF">OCTVUL_1B026524</name>
</gene>